<sequence length="215" mass="24051">MIVVDIRKFHQGRLKIKLPYTEKKNNKLAVSNTCCNTSVIRAVYSVIDSANLWSQHSPSPCRPNHFQRVVSTSHQQSGGSHKTLCTPDFSHFAPGKGSEAFPVFPGPVHEHFWSELAFGDLFATLHGLSVTGSLRWRRFFFCCCHFFVASSGPGVRSSLARLPNLCSATLCWVLVQLFGRRDHETEENHAAIVRSRATMGQVVNNTQESRCTEAF</sequence>
<proteinExistence type="predicted"/>
<evidence type="ECO:0000313" key="2">
    <source>
        <dbReference type="Proteomes" id="UP001054945"/>
    </source>
</evidence>
<accession>A0AAV4PLW1</accession>
<organism evidence="1 2">
    <name type="scientific">Caerostris extrusa</name>
    <name type="common">Bark spider</name>
    <name type="synonym">Caerostris bankana</name>
    <dbReference type="NCBI Taxonomy" id="172846"/>
    <lineage>
        <taxon>Eukaryota</taxon>
        <taxon>Metazoa</taxon>
        <taxon>Ecdysozoa</taxon>
        <taxon>Arthropoda</taxon>
        <taxon>Chelicerata</taxon>
        <taxon>Arachnida</taxon>
        <taxon>Araneae</taxon>
        <taxon>Araneomorphae</taxon>
        <taxon>Entelegynae</taxon>
        <taxon>Araneoidea</taxon>
        <taxon>Araneidae</taxon>
        <taxon>Caerostris</taxon>
    </lineage>
</organism>
<dbReference type="AlphaFoldDB" id="A0AAV4PLW1"/>
<keyword evidence="2" id="KW-1185">Reference proteome</keyword>
<protein>
    <submittedName>
        <fullName evidence="1">Uncharacterized protein</fullName>
    </submittedName>
</protein>
<dbReference type="EMBL" id="BPLR01004800">
    <property type="protein sequence ID" value="GIX97624.1"/>
    <property type="molecule type" value="Genomic_DNA"/>
</dbReference>
<reference evidence="1 2" key="1">
    <citation type="submission" date="2021-06" db="EMBL/GenBank/DDBJ databases">
        <title>Caerostris extrusa draft genome.</title>
        <authorList>
            <person name="Kono N."/>
            <person name="Arakawa K."/>
        </authorList>
    </citation>
    <scope>NUCLEOTIDE SEQUENCE [LARGE SCALE GENOMIC DNA]</scope>
</reference>
<gene>
    <name evidence="1" type="ORF">CEXT_136821</name>
</gene>
<name>A0AAV4PLW1_CAEEX</name>
<comment type="caution">
    <text evidence="1">The sequence shown here is derived from an EMBL/GenBank/DDBJ whole genome shotgun (WGS) entry which is preliminary data.</text>
</comment>
<evidence type="ECO:0000313" key="1">
    <source>
        <dbReference type="EMBL" id="GIX97624.1"/>
    </source>
</evidence>
<dbReference type="Proteomes" id="UP001054945">
    <property type="component" value="Unassembled WGS sequence"/>
</dbReference>